<dbReference type="InterPro" id="IPR058567">
    <property type="entry name" value="Ig_TRAPPC9_Trs120_3rd"/>
</dbReference>
<evidence type="ECO:0000313" key="9">
    <source>
        <dbReference type="Proteomes" id="UP001176517"/>
    </source>
</evidence>
<dbReference type="Proteomes" id="UP001176517">
    <property type="component" value="Unassembled WGS sequence"/>
</dbReference>
<feature type="region of interest" description="Disordered" evidence="3">
    <location>
        <begin position="427"/>
        <end position="456"/>
    </location>
</feature>
<reference evidence="8" key="1">
    <citation type="journal article" date="2023" name="PhytoFront">
        <title>Draft Genome Resources of Seven Strains of Tilletia horrida, Causal Agent of Kernel Smut of Rice.</title>
        <authorList>
            <person name="Khanal S."/>
            <person name="Antony Babu S."/>
            <person name="Zhou X.G."/>
        </authorList>
    </citation>
    <scope>NUCLEOTIDE SEQUENCE</scope>
    <source>
        <strain evidence="8">TX6</strain>
    </source>
</reference>
<evidence type="ECO:0000259" key="6">
    <source>
        <dbReference type="Pfam" id="PF26254"/>
    </source>
</evidence>
<feature type="domain" description="Trs120/TRAPPC9 third Ig-like" evidence="7">
    <location>
        <begin position="1269"/>
        <end position="1392"/>
    </location>
</feature>
<evidence type="ECO:0000259" key="4">
    <source>
        <dbReference type="Pfam" id="PF08626"/>
    </source>
</evidence>
<dbReference type="Pfam" id="PF26254">
    <property type="entry name" value="Ig_TRAPPC9-Trs120_1st"/>
    <property type="match status" value="1"/>
</dbReference>
<keyword evidence="2" id="KW-0333">Golgi apparatus</keyword>
<evidence type="ECO:0000256" key="2">
    <source>
        <dbReference type="ARBA" id="ARBA00023034"/>
    </source>
</evidence>
<dbReference type="InterPro" id="IPR013935">
    <property type="entry name" value="Trs120_TRAPPC9"/>
</dbReference>
<feature type="compositionally biased region" description="Polar residues" evidence="3">
    <location>
        <begin position="642"/>
        <end position="652"/>
    </location>
</feature>
<dbReference type="Pfam" id="PF26251">
    <property type="entry name" value="TPR_TRAPPC9-Trs120"/>
    <property type="match status" value="1"/>
</dbReference>
<comment type="caution">
    <text evidence="8">The sequence shown here is derived from an EMBL/GenBank/DDBJ whole genome shotgun (WGS) entry which is preliminary data.</text>
</comment>
<dbReference type="PANTHER" id="PTHR21512">
    <property type="entry name" value="TRAFFICKING PROTEIN PARTICLE COMPLEX SUBUNIT 9"/>
    <property type="match status" value="1"/>
</dbReference>
<feature type="domain" description="Trs120/TRAPPC9 first Ig-like" evidence="6">
    <location>
        <begin position="842"/>
        <end position="1017"/>
    </location>
</feature>
<evidence type="ECO:0000256" key="3">
    <source>
        <dbReference type="SAM" id="MobiDB-lite"/>
    </source>
</evidence>
<keyword evidence="9" id="KW-1185">Reference proteome</keyword>
<feature type="region of interest" description="Disordered" evidence="3">
    <location>
        <begin position="186"/>
        <end position="229"/>
    </location>
</feature>
<organism evidence="8 9">
    <name type="scientific">Tilletia horrida</name>
    <dbReference type="NCBI Taxonomy" id="155126"/>
    <lineage>
        <taxon>Eukaryota</taxon>
        <taxon>Fungi</taxon>
        <taxon>Dikarya</taxon>
        <taxon>Basidiomycota</taxon>
        <taxon>Ustilaginomycotina</taxon>
        <taxon>Exobasidiomycetes</taxon>
        <taxon>Tilletiales</taxon>
        <taxon>Tilletiaceae</taxon>
        <taxon>Tilletia</taxon>
    </lineage>
</organism>
<dbReference type="Pfam" id="PF26282">
    <property type="entry name" value="Ig_TRAPPC9-Trs120_3rd"/>
    <property type="match status" value="1"/>
</dbReference>
<proteinExistence type="predicted"/>
<gene>
    <name evidence="8" type="ORF">OC846_002719</name>
</gene>
<evidence type="ECO:0000256" key="1">
    <source>
        <dbReference type="ARBA" id="ARBA00004555"/>
    </source>
</evidence>
<feature type="compositionally biased region" description="Basic and acidic residues" evidence="3">
    <location>
        <begin position="437"/>
        <end position="454"/>
    </location>
</feature>
<dbReference type="EMBL" id="JAPDMZ010000057">
    <property type="protein sequence ID" value="KAK0552881.1"/>
    <property type="molecule type" value="Genomic_DNA"/>
</dbReference>
<feature type="domain" description="Trs120/TRAPPC9 N-terminal" evidence="4">
    <location>
        <begin position="10"/>
        <end position="421"/>
    </location>
</feature>
<sequence>MLNDATGGSAFTSPSKIRILLTPIGDIDPEEFRKWCSHVSSFETIRLTDLPRNIGKNAAVLQPNSPSGFGLAPPPAPGSILQKTGEIHLSFVTSHDPAHNFLAPFNLHRQVLGVLGLASYDTLSDSARNNLDNAQAQLKELCPGALLHRVFAFDTGAARPETVDLSSIKDVGAAIAAAGAGTGPGSIPGRITVNTSRTPTPTDASASDIGTQMPQSPRTPVSPGGTRIGFGGKNSSDLVVFPAVRKDGRDVRFYLRTLLPAFVGAVLDSLHTLVTGLEGMPLETPRETLDGLGMTAAATASTLAPSAPSNTSHTLLPNGTLGIGSGSGLNLVSPSPAAAAPQRKTMVLLGSGPTGLGRIAKVKADYALLTGDLWTALSTYDRCLTNLGRDRAVAGGQDAVWYASGLEGWAVARVLVARMGGEVESKAPNLTIPMGTTKEKDKKEREKEATDNAHSKQPWADIAEALHLAVTIYSKCLAPPSFLLENAKSASNETPRDYTHPLIHASACISHARFLLAIWASEGWNGESFDQLMYGGTPPALANDFRPTKAKYMHFCESSGVQRHEIESAASEALTKSVAAIKPSMQIGILSSLASLFGCIGFVRREAYLLRQVQAVMVTLIAKTISQLPQGQRFVPSRHQDGTSASQSIPQNATSSLDEMVSMIANLDANSIGDTAESVLVLALQVCETLGIDLNLDVLRKIPRDHILCRASEWRKTTPGTPLLNGALRGLWKWSSPGSPATTTTTDADTPTHEGDRYPAFGWPEQQLALLRDTNSVAELFQDHVSVAFFSALMLRQYHAYIPADEQELLIQSLRTVIEDAKENGAPELQLAYWGPLKPIKALEHVALPPTFVPAERSHSDLRPKTESTEAVKIPSVAGLDNPFFWNPVRSATAMAGKAVLIQDERSDFIIRIENPLAIHLDFTSIKLSTSGLTFAADEVQASIPPGVTQSIKLSGTPRATGRLLIRGCWLRLAGCAPQEFLVPQLDEATKKTEYTEALEIQERHVKTKRAGLDVRPSVLIGKAAAAPLDARDARRRTQLNTAKPQLECVVLPPQPRLRVAATSLRHGALYLLEGQETILRIQLTNPSTLPVDYARFEFQDDLTSATVSALSEGEYLPTAAYDAEWDVLRRPTFELLEPEGGTKAGAAEKVYAKGRRLYVAPDGGSTIVRVRVRGKLGAKRAQIHIEYGHVERAGRGLAGGRDSVIANGDGPARNFHTRRLTLPVRLEVAPVLEYSPLRVLPLAAPDVAHRLKRFSLTGEGGGDAADEGKEWKSIDELLADAEKRCLVSFRVRNVHPRTVAVNLELGKAGESDTTFHLRKELAPHGIADFVFPYERQPPSDPTQEPDPIPSLDSTRQFVISRHKLPPEEERQARRRFWLTEAVYDRIQARWEVLPASPVTTLPSTTPLGPGKPIKLAGELRLRLKRKDANAANLEAMVSTVDTLSSASNTNVA</sequence>
<feature type="domain" description="Trs120/TRAPPC9 TPR region" evidence="5">
    <location>
        <begin position="491"/>
        <end position="823"/>
    </location>
</feature>
<dbReference type="InterPro" id="IPR058565">
    <property type="entry name" value="Ig_TRAPPC9_Trs120_1st"/>
</dbReference>
<dbReference type="PANTHER" id="PTHR21512:SF5">
    <property type="entry name" value="TRAFFICKING PROTEIN PARTICLE COMPLEX SUBUNIT 9"/>
    <property type="match status" value="1"/>
</dbReference>
<dbReference type="GO" id="GO:0005802">
    <property type="term" value="C:trans-Golgi network"/>
    <property type="evidence" value="ECO:0007669"/>
    <property type="project" value="TreeGrafter"/>
</dbReference>
<comment type="subcellular location">
    <subcellularLocation>
        <location evidence="1">Golgi apparatus</location>
    </subcellularLocation>
</comment>
<feature type="compositionally biased region" description="Polar residues" evidence="3">
    <location>
        <begin position="192"/>
        <end position="219"/>
    </location>
</feature>
<evidence type="ECO:0000259" key="7">
    <source>
        <dbReference type="Pfam" id="PF26282"/>
    </source>
</evidence>
<evidence type="ECO:0000259" key="5">
    <source>
        <dbReference type="Pfam" id="PF26251"/>
    </source>
</evidence>
<dbReference type="InterPro" id="IPR058564">
    <property type="entry name" value="TPR_TRAPPC9_Trs120"/>
</dbReference>
<accession>A0AAN6GRC0</accession>
<protein>
    <recommendedName>
        <fullName evidence="10">Hypercellular protein HypA</fullName>
    </recommendedName>
</protein>
<feature type="region of interest" description="Disordered" evidence="3">
    <location>
        <begin position="632"/>
        <end position="652"/>
    </location>
</feature>
<dbReference type="Pfam" id="PF26280">
    <property type="entry name" value="Ig_TRAPPC9-Trs120_2nd"/>
    <property type="match status" value="1"/>
</dbReference>
<name>A0AAN6GRC0_9BASI</name>
<dbReference type="InterPro" id="IPR058563">
    <property type="entry name" value="Trs120_TRAPPC9_N"/>
</dbReference>
<evidence type="ECO:0000313" key="8">
    <source>
        <dbReference type="EMBL" id="KAK0552881.1"/>
    </source>
</evidence>
<evidence type="ECO:0008006" key="10">
    <source>
        <dbReference type="Google" id="ProtNLM"/>
    </source>
</evidence>
<dbReference type="Pfam" id="PF08626">
    <property type="entry name" value="TRAPPC9-Trs120"/>
    <property type="match status" value="1"/>
</dbReference>